<comment type="caution">
    <text evidence="1">The sequence shown here is derived from an EMBL/GenBank/DDBJ whole genome shotgun (WGS) entry which is preliminary data.</text>
</comment>
<evidence type="ECO:0000313" key="2">
    <source>
        <dbReference type="Proteomes" id="UP001165186"/>
    </source>
</evidence>
<sequence>MLLSYLVYQIQYTKHVISNKKLLCPIAETPAIICVGINYKTHAKESSLPIPTYPVIFMKSPNALAGPGDNIPIHQSAQSMLDYEGELTVITSRDAKNLAADYSLSDYVLGYTVGNDVSARNFQLPEASGGQFCYSKSFDGFAPIGPCICSTSEIPNPQALTLTTRVNDGVRQNSTTDDMIWTIKDILRHLSQGTTVKAGTVIMTGTPSGVGYLRKTLLNDGDVVEVEVKGIGTLLNVMRFENSSL</sequence>
<dbReference type="EMBL" id="BSXG01000117">
    <property type="protein sequence ID" value="GME45153.1"/>
    <property type="molecule type" value="Genomic_DNA"/>
</dbReference>
<evidence type="ECO:0000313" key="1">
    <source>
        <dbReference type="EMBL" id="GME45153.1"/>
    </source>
</evidence>
<dbReference type="Proteomes" id="UP001165186">
    <property type="component" value="Unassembled WGS sequence"/>
</dbReference>
<keyword evidence="2" id="KW-1185">Reference proteome</keyword>
<proteinExistence type="predicted"/>
<accession>A0ACB5SK06</accession>
<gene>
    <name evidence="1" type="primary">g8009</name>
    <name evidence="1" type="ORF">NpPPO83_00008009</name>
</gene>
<name>A0ACB5SK06_9PEZI</name>
<protein>
    <submittedName>
        <fullName evidence="1">Uncharacterized protein</fullName>
    </submittedName>
</protein>
<reference evidence="1" key="1">
    <citation type="submission" date="2024-09" db="EMBL/GenBank/DDBJ databases">
        <title>Draft Genome Sequences of Neofusicoccum parvum.</title>
        <authorList>
            <person name="Ashida A."/>
            <person name="Camagna M."/>
            <person name="Tanaka A."/>
            <person name="Takemoto D."/>
        </authorList>
    </citation>
    <scope>NUCLEOTIDE SEQUENCE</scope>
    <source>
        <strain evidence="1">PPO83</strain>
    </source>
</reference>
<organism evidence="1 2">
    <name type="scientific">Neofusicoccum parvum</name>
    <dbReference type="NCBI Taxonomy" id="310453"/>
    <lineage>
        <taxon>Eukaryota</taxon>
        <taxon>Fungi</taxon>
        <taxon>Dikarya</taxon>
        <taxon>Ascomycota</taxon>
        <taxon>Pezizomycotina</taxon>
        <taxon>Dothideomycetes</taxon>
        <taxon>Dothideomycetes incertae sedis</taxon>
        <taxon>Botryosphaeriales</taxon>
        <taxon>Botryosphaeriaceae</taxon>
        <taxon>Neofusicoccum</taxon>
    </lineage>
</organism>